<sequence length="75" mass="8426">MLSIERLLEEALSLPGESRALLAEKLVESLEFDADPRVQAAWINEAKQRRDEIQKGTVLSISGDEALAHVRRLLE</sequence>
<protein>
    <submittedName>
        <fullName evidence="1">Addiction module protein</fullName>
    </submittedName>
</protein>
<organism evidence="1 2">
    <name type="scientific">Scytonema millei VB511283</name>
    <dbReference type="NCBI Taxonomy" id="1245923"/>
    <lineage>
        <taxon>Bacteria</taxon>
        <taxon>Bacillati</taxon>
        <taxon>Cyanobacteriota</taxon>
        <taxon>Cyanophyceae</taxon>
        <taxon>Nostocales</taxon>
        <taxon>Scytonemataceae</taxon>
        <taxon>Scytonema</taxon>
    </lineage>
</organism>
<dbReference type="InterPro" id="IPR013406">
    <property type="entry name" value="CHP02574_addiction_mod"/>
</dbReference>
<dbReference type="Pfam" id="PF09720">
    <property type="entry name" value="Unstab_antitox"/>
    <property type="match status" value="1"/>
</dbReference>
<dbReference type="EMBL" id="JTJC03000011">
    <property type="protein sequence ID" value="NHC37778.1"/>
    <property type="molecule type" value="Genomic_DNA"/>
</dbReference>
<dbReference type="RefSeq" id="WP_039713124.1">
    <property type="nucleotide sequence ID" value="NZ_JTJC03000011.1"/>
</dbReference>
<dbReference type="OrthoDB" id="516945at2"/>
<name>A0A9X5EA72_9CYAN</name>
<dbReference type="Proteomes" id="UP000031532">
    <property type="component" value="Unassembled WGS sequence"/>
</dbReference>
<reference evidence="1 2" key="1">
    <citation type="journal article" date="2015" name="Genome Announc.">
        <title>Draft Genome Sequence of the Terrestrial Cyanobacterium Scytonema millei VB511283, Isolated from Eastern India.</title>
        <authorList>
            <person name="Sen D."/>
            <person name="Chandrababunaidu M.M."/>
            <person name="Singh D."/>
            <person name="Sanghi N."/>
            <person name="Ghorai A."/>
            <person name="Mishra G.P."/>
            <person name="Madduluri M."/>
            <person name="Adhikary S.P."/>
            <person name="Tripathy S."/>
        </authorList>
    </citation>
    <scope>NUCLEOTIDE SEQUENCE [LARGE SCALE GENOMIC DNA]</scope>
    <source>
        <strain evidence="1 2">VB511283</strain>
    </source>
</reference>
<gene>
    <name evidence="1" type="ORF">QH73_0024590</name>
</gene>
<evidence type="ECO:0000313" key="2">
    <source>
        <dbReference type="Proteomes" id="UP000031532"/>
    </source>
</evidence>
<accession>A0A9X5EA72</accession>
<comment type="caution">
    <text evidence="1">The sequence shown here is derived from an EMBL/GenBank/DDBJ whole genome shotgun (WGS) entry which is preliminary data.</text>
</comment>
<proteinExistence type="predicted"/>
<keyword evidence="2" id="KW-1185">Reference proteome</keyword>
<evidence type="ECO:0000313" key="1">
    <source>
        <dbReference type="EMBL" id="NHC37778.1"/>
    </source>
</evidence>
<dbReference type="AlphaFoldDB" id="A0A9X5EA72"/>